<evidence type="ECO:0000256" key="3">
    <source>
        <dbReference type="ARBA" id="ARBA00022448"/>
    </source>
</evidence>
<evidence type="ECO:0000256" key="5">
    <source>
        <dbReference type="ARBA" id="ARBA00022496"/>
    </source>
</evidence>
<evidence type="ECO:0000259" key="17">
    <source>
        <dbReference type="SMART" id="SM00965"/>
    </source>
</evidence>
<evidence type="ECO:0000256" key="8">
    <source>
        <dbReference type="ARBA" id="ARBA00023004"/>
    </source>
</evidence>
<accession>A0ABV8SXW2</accession>
<keyword evidence="13 14" id="KW-0998">Cell outer membrane</keyword>
<evidence type="ECO:0000256" key="16">
    <source>
        <dbReference type="SAM" id="SignalP"/>
    </source>
</evidence>
<keyword evidence="4 14" id="KW-1134">Transmembrane beta strand</keyword>
<dbReference type="Pfam" id="PF07660">
    <property type="entry name" value="STN"/>
    <property type="match status" value="1"/>
</dbReference>
<dbReference type="Pfam" id="PF00593">
    <property type="entry name" value="TonB_dep_Rec_b-barrel"/>
    <property type="match status" value="1"/>
</dbReference>
<keyword evidence="10 15" id="KW-0798">TonB box</keyword>
<dbReference type="SMART" id="SM00965">
    <property type="entry name" value="STN"/>
    <property type="match status" value="1"/>
</dbReference>
<evidence type="ECO:0000256" key="7">
    <source>
        <dbReference type="ARBA" id="ARBA00022729"/>
    </source>
</evidence>
<dbReference type="CDD" id="cd01347">
    <property type="entry name" value="ligand_gated_channel"/>
    <property type="match status" value="1"/>
</dbReference>
<keyword evidence="19" id="KW-1185">Reference proteome</keyword>
<dbReference type="InterPro" id="IPR036942">
    <property type="entry name" value="Beta-barrel_TonB_sf"/>
</dbReference>
<dbReference type="Gene3D" id="2.40.170.20">
    <property type="entry name" value="TonB-dependent receptor, beta-barrel domain"/>
    <property type="match status" value="1"/>
</dbReference>
<feature type="domain" description="Secretin/TonB short N-terminal" evidence="17">
    <location>
        <begin position="54"/>
        <end position="105"/>
    </location>
</feature>
<dbReference type="SUPFAM" id="SSF56935">
    <property type="entry name" value="Porins"/>
    <property type="match status" value="1"/>
</dbReference>
<evidence type="ECO:0000256" key="12">
    <source>
        <dbReference type="ARBA" id="ARBA00023170"/>
    </source>
</evidence>
<evidence type="ECO:0000256" key="15">
    <source>
        <dbReference type="RuleBase" id="RU003357"/>
    </source>
</evidence>
<evidence type="ECO:0000313" key="18">
    <source>
        <dbReference type="EMBL" id="MFC4312463.1"/>
    </source>
</evidence>
<evidence type="ECO:0000256" key="9">
    <source>
        <dbReference type="ARBA" id="ARBA00023065"/>
    </source>
</evidence>
<evidence type="ECO:0000256" key="11">
    <source>
        <dbReference type="ARBA" id="ARBA00023136"/>
    </source>
</evidence>
<keyword evidence="7 16" id="KW-0732">Signal</keyword>
<keyword evidence="11 14" id="KW-0472">Membrane</keyword>
<evidence type="ECO:0000256" key="2">
    <source>
        <dbReference type="ARBA" id="ARBA00009810"/>
    </source>
</evidence>
<dbReference type="InterPro" id="IPR039426">
    <property type="entry name" value="TonB-dep_rcpt-like"/>
</dbReference>
<dbReference type="RefSeq" id="WP_380601874.1">
    <property type="nucleotide sequence ID" value="NZ_JBHSDU010000014.1"/>
</dbReference>
<reference evidence="19" key="1">
    <citation type="journal article" date="2019" name="Int. J. Syst. Evol. Microbiol.">
        <title>The Global Catalogue of Microorganisms (GCM) 10K type strain sequencing project: providing services to taxonomists for standard genome sequencing and annotation.</title>
        <authorList>
            <consortium name="The Broad Institute Genomics Platform"/>
            <consortium name="The Broad Institute Genome Sequencing Center for Infectious Disease"/>
            <person name="Wu L."/>
            <person name="Ma J."/>
        </authorList>
    </citation>
    <scope>NUCLEOTIDE SEQUENCE [LARGE SCALE GENOMIC DNA]</scope>
    <source>
        <strain evidence="19">CGMCC 1.10759</strain>
    </source>
</reference>
<dbReference type="EMBL" id="JBHSDU010000014">
    <property type="protein sequence ID" value="MFC4312463.1"/>
    <property type="molecule type" value="Genomic_DNA"/>
</dbReference>
<dbReference type="PROSITE" id="PS52016">
    <property type="entry name" value="TONB_DEPENDENT_REC_3"/>
    <property type="match status" value="1"/>
</dbReference>
<name>A0ABV8SXW2_9GAMM</name>
<keyword evidence="9" id="KW-0406">Ion transport</keyword>
<evidence type="ECO:0000256" key="14">
    <source>
        <dbReference type="PROSITE-ProRule" id="PRU01360"/>
    </source>
</evidence>
<dbReference type="PANTHER" id="PTHR32552">
    <property type="entry name" value="FERRICHROME IRON RECEPTOR-RELATED"/>
    <property type="match status" value="1"/>
</dbReference>
<dbReference type="Gene3D" id="3.55.50.30">
    <property type="match status" value="1"/>
</dbReference>
<evidence type="ECO:0000256" key="10">
    <source>
        <dbReference type="ARBA" id="ARBA00023077"/>
    </source>
</evidence>
<sequence>MVRTFSKAASPLVVAVAAALMGAAVAAEAPSYRFDLSSQPMSQALQRFGQISGQQIIVSSEFVEKLTAPELKGEFTAEAALDRLLEHSGLVAVRSSSGALMIRPAPASTKDESGADTVSEVLLDTVTVFGRATQYTQKDIPQTLTAFNPEFLESVAAVDTYNVLRFVPTSASRYSEFGFNPGETVIRGFQSVRTINGVTLDTMNHGADLVNAERVEVLMGPASVLYGSMQPGAVVNVVTKQPKDAFHLGLEAGFGSYNDQRYSIDVGGPLSDSVRVRLNAEWRDRESFLDYWSLNKIVVAPVVEIDLSDRTLLTLEGLYSRNEWGAGTWLGGPAAGLITQNPNGDYRRSFFPANPDEEEAGTTRNARRIEARLKHSFTDTLTAQLVTTYTYGQEDAADIVSNGFLNTDFRTLRMLRFLAIDSRSDDIAGRLDLAGEFETGPARHRFVIGGDYLSQEADNFKGRANIATTPLDLYAPVYNSVIPNPLLINGSGIQTDTTGVFLQDRVSFAEKLHVIVGVRYAKIDSENVFQAAGTTNRVTTKLSQDAWPTQFGAVYEITPDISLFANRSESFLPRSGTTAGAKPFPPEEGNQIEAGAKFTLGRSGLVGNFAVFQVEKPDVLAPDPNNPGFQLPLGDVKSQGVELSVNGQPLPNWTLYAAFAHMKTEVNTTDPVLDGNELANAPKNTFSLMSRYDLVGGLFDGLAFSIAVQNVNARFADDQNTLRLPGHTRVDLGAYYPLNRHFELSLLVNNVTDEDVYSAISANRISYDAYRNYLVRIGYKL</sequence>
<protein>
    <submittedName>
        <fullName evidence="18">TonB-dependent siderophore receptor</fullName>
    </submittedName>
</protein>
<evidence type="ECO:0000256" key="13">
    <source>
        <dbReference type="ARBA" id="ARBA00023237"/>
    </source>
</evidence>
<organism evidence="18 19">
    <name type="scientific">Steroidobacter flavus</name>
    <dbReference type="NCBI Taxonomy" id="1842136"/>
    <lineage>
        <taxon>Bacteria</taxon>
        <taxon>Pseudomonadati</taxon>
        <taxon>Pseudomonadota</taxon>
        <taxon>Gammaproteobacteria</taxon>
        <taxon>Steroidobacterales</taxon>
        <taxon>Steroidobacteraceae</taxon>
        <taxon>Steroidobacter</taxon>
    </lineage>
</organism>
<keyword evidence="6 14" id="KW-0812">Transmembrane</keyword>
<comment type="subcellular location">
    <subcellularLocation>
        <location evidence="1 14">Cell outer membrane</location>
        <topology evidence="1 14">Multi-pass membrane protein</topology>
    </subcellularLocation>
</comment>
<keyword evidence="12 18" id="KW-0675">Receptor</keyword>
<dbReference type="InterPro" id="IPR037066">
    <property type="entry name" value="Plug_dom_sf"/>
</dbReference>
<evidence type="ECO:0000256" key="4">
    <source>
        <dbReference type="ARBA" id="ARBA00022452"/>
    </source>
</evidence>
<keyword evidence="3 14" id="KW-0813">Transport</keyword>
<evidence type="ECO:0000313" key="19">
    <source>
        <dbReference type="Proteomes" id="UP001595904"/>
    </source>
</evidence>
<comment type="caution">
    <text evidence="18">The sequence shown here is derived from an EMBL/GenBank/DDBJ whole genome shotgun (WGS) entry which is preliminary data.</text>
</comment>
<feature type="signal peptide" evidence="16">
    <location>
        <begin position="1"/>
        <end position="26"/>
    </location>
</feature>
<dbReference type="InterPro" id="IPR012910">
    <property type="entry name" value="Plug_dom"/>
</dbReference>
<feature type="chain" id="PRO_5046871008" evidence="16">
    <location>
        <begin position="27"/>
        <end position="781"/>
    </location>
</feature>
<keyword evidence="5" id="KW-0410">Iron transport</keyword>
<evidence type="ECO:0000256" key="6">
    <source>
        <dbReference type="ARBA" id="ARBA00022692"/>
    </source>
</evidence>
<dbReference type="Gene3D" id="2.170.130.10">
    <property type="entry name" value="TonB-dependent receptor, plug domain"/>
    <property type="match status" value="1"/>
</dbReference>
<dbReference type="InterPro" id="IPR011662">
    <property type="entry name" value="Secretin/TonB_short_N"/>
</dbReference>
<dbReference type="InterPro" id="IPR000531">
    <property type="entry name" value="Beta-barrel_TonB"/>
</dbReference>
<dbReference type="InterPro" id="IPR010105">
    <property type="entry name" value="TonB_sidphr_rcpt"/>
</dbReference>
<dbReference type="NCBIfam" id="TIGR01783">
    <property type="entry name" value="TonB-siderophor"/>
    <property type="match status" value="1"/>
</dbReference>
<dbReference type="Proteomes" id="UP001595904">
    <property type="component" value="Unassembled WGS sequence"/>
</dbReference>
<gene>
    <name evidence="18" type="ORF">ACFPN2_25495</name>
</gene>
<comment type="similarity">
    <text evidence="2 14 15">Belongs to the TonB-dependent receptor family.</text>
</comment>
<dbReference type="PANTHER" id="PTHR32552:SF68">
    <property type="entry name" value="FERRICHROME OUTER MEMBRANE TRANSPORTER_PHAGE RECEPTOR"/>
    <property type="match status" value="1"/>
</dbReference>
<dbReference type="Pfam" id="PF07715">
    <property type="entry name" value="Plug"/>
    <property type="match status" value="1"/>
</dbReference>
<keyword evidence="8" id="KW-0408">Iron</keyword>
<proteinExistence type="inferred from homology"/>
<evidence type="ECO:0000256" key="1">
    <source>
        <dbReference type="ARBA" id="ARBA00004571"/>
    </source>
</evidence>